<reference evidence="2 3" key="1">
    <citation type="submission" date="2023-08" db="EMBL/GenBank/DDBJ databases">
        <title>Genome sequence of Thermaerobacter compostii strain Ins1, a spore-forming filamentous bacterium isolated from a deep geothermal reservoir.</title>
        <authorList>
            <person name="Bregnard D."/>
            <person name="Gonzalez D."/>
            <person name="Junier P."/>
        </authorList>
    </citation>
    <scope>NUCLEOTIDE SEQUENCE [LARGE SCALE GENOMIC DNA]</scope>
    <source>
        <strain evidence="2 3">Ins1</strain>
    </source>
</reference>
<dbReference type="Pfam" id="PF08239">
    <property type="entry name" value="SH3_3"/>
    <property type="match status" value="1"/>
</dbReference>
<dbReference type="RefSeq" id="WP_135224929.1">
    <property type="nucleotide sequence ID" value="NZ_CP132508.1"/>
</dbReference>
<evidence type="ECO:0000259" key="1">
    <source>
        <dbReference type="Pfam" id="PF08239"/>
    </source>
</evidence>
<dbReference type="InterPro" id="IPR003646">
    <property type="entry name" value="SH3-like_bac-type"/>
</dbReference>
<feature type="domain" description="SH3b" evidence="1">
    <location>
        <begin position="73"/>
        <end position="123"/>
    </location>
</feature>
<evidence type="ECO:0000313" key="2">
    <source>
        <dbReference type="EMBL" id="WPD19475.1"/>
    </source>
</evidence>
<dbReference type="EMBL" id="CP132508">
    <property type="protein sequence ID" value="WPD19475.1"/>
    <property type="molecule type" value="Genomic_DNA"/>
</dbReference>
<organism evidence="2 3">
    <name type="scientific">Thermaerobacter composti</name>
    <dbReference type="NCBI Taxonomy" id="554949"/>
    <lineage>
        <taxon>Bacteria</taxon>
        <taxon>Bacillati</taxon>
        <taxon>Bacillota</taxon>
        <taxon>Clostridia</taxon>
        <taxon>Eubacteriales</taxon>
        <taxon>Clostridiales Family XVII. Incertae Sedis</taxon>
        <taxon>Thermaerobacter</taxon>
    </lineage>
</organism>
<gene>
    <name evidence="2" type="ORF">Q5761_02060</name>
</gene>
<protein>
    <submittedName>
        <fullName evidence="2">SH3 domain-containing protein</fullName>
    </submittedName>
</protein>
<dbReference type="Proteomes" id="UP001304683">
    <property type="component" value="Chromosome"/>
</dbReference>
<name>A0ABZ0QSR5_9FIRM</name>
<keyword evidence="3" id="KW-1185">Reference proteome</keyword>
<evidence type="ECO:0000313" key="3">
    <source>
        <dbReference type="Proteomes" id="UP001304683"/>
    </source>
</evidence>
<accession>A0ABZ0QSR5</accession>
<sequence>MSRIAELAAELREQERPLLERYRQLVDAAVTDTERRLAQMMYNYQRFQLQSLELFEDRVPERFHCFGVITHDDVNVRQRPSGKSEALTKVGRGTPVIVMAFEGFWAEVQLVGGETGYVFKDYVRCEAGG</sequence>
<proteinExistence type="predicted"/>
<dbReference type="Gene3D" id="2.30.30.40">
    <property type="entry name" value="SH3 Domains"/>
    <property type="match status" value="1"/>
</dbReference>